<dbReference type="Proteomes" id="UP000283090">
    <property type="component" value="Unassembled WGS sequence"/>
</dbReference>
<dbReference type="AlphaFoldDB" id="A0A436ZZN9"/>
<dbReference type="VEuPathDB" id="FungiDB:DFL_006226"/>
<evidence type="ECO:0000256" key="10">
    <source>
        <dbReference type="ARBA" id="ARBA00023136"/>
    </source>
</evidence>
<evidence type="ECO:0000256" key="1">
    <source>
        <dbReference type="ARBA" id="ARBA00004298"/>
    </source>
</evidence>
<keyword evidence="3 11" id="KW-0813">Transport</keyword>
<comment type="similarity">
    <text evidence="2 11">Belongs to the complex I NDUFA13 subunit family.</text>
</comment>
<feature type="transmembrane region" description="Helical" evidence="11">
    <location>
        <begin position="28"/>
        <end position="46"/>
    </location>
</feature>
<organism evidence="12 13">
    <name type="scientific">Arthrobotrys flagrans</name>
    <name type="common">Nematode-trapping fungus</name>
    <name type="synonym">Trichothecium flagrans</name>
    <dbReference type="NCBI Taxonomy" id="97331"/>
    <lineage>
        <taxon>Eukaryota</taxon>
        <taxon>Fungi</taxon>
        <taxon>Dikarya</taxon>
        <taxon>Ascomycota</taxon>
        <taxon>Pezizomycotina</taxon>
        <taxon>Orbiliomycetes</taxon>
        <taxon>Orbiliales</taxon>
        <taxon>Orbiliaceae</taxon>
        <taxon>Arthrobotrys</taxon>
    </lineage>
</organism>
<dbReference type="PANTHER" id="PTHR12966:SF0">
    <property type="entry name" value="NADH DEHYDROGENASE [UBIQUINONE] 1 ALPHA SUBCOMPLEX SUBUNIT 13"/>
    <property type="match status" value="1"/>
</dbReference>
<dbReference type="Pfam" id="PF06212">
    <property type="entry name" value="GRIM-19"/>
    <property type="match status" value="1"/>
</dbReference>
<comment type="function">
    <text evidence="11">Complex I functions in the transfer of electrons from NADH to the respiratory chain. Accessory subunit of the mitochondrial membrane respiratory chain NADH dehydrogenase (Complex I), that is believed not to be involved in catalysis.</text>
</comment>
<protein>
    <recommendedName>
        <fullName evidence="11">NADH dehydrogenase [ubiquinone] 1 alpha subcomplex subunit 13</fullName>
    </recommendedName>
</protein>
<comment type="caution">
    <text evidence="12">The sequence shown here is derived from an EMBL/GenBank/DDBJ whole genome shotgun (WGS) entry which is preliminary data.</text>
</comment>
<dbReference type="PANTHER" id="PTHR12966">
    <property type="entry name" value="NADH DEHYDROGENASE UBIQUINONE 1 ALPHA SUBCOMPLEX SUBUNIT 13"/>
    <property type="match status" value="1"/>
</dbReference>
<dbReference type="GO" id="GO:0005743">
    <property type="term" value="C:mitochondrial inner membrane"/>
    <property type="evidence" value="ECO:0007669"/>
    <property type="project" value="UniProtKB-SubCell"/>
</dbReference>
<evidence type="ECO:0000256" key="2">
    <source>
        <dbReference type="ARBA" id="ARBA00007312"/>
    </source>
</evidence>
<keyword evidence="6 11" id="KW-0999">Mitochondrion inner membrane</keyword>
<comment type="subcellular location">
    <subcellularLocation>
        <location evidence="1 11">Mitochondrion inner membrane</location>
        <topology evidence="1 11">Single-pass membrane protein</topology>
        <orientation evidence="1 11">Matrix side</orientation>
    </subcellularLocation>
</comment>
<evidence type="ECO:0000256" key="4">
    <source>
        <dbReference type="ARBA" id="ARBA00022660"/>
    </source>
</evidence>
<dbReference type="RefSeq" id="XP_067490021.1">
    <property type="nucleotide sequence ID" value="XM_067635610.1"/>
</dbReference>
<dbReference type="STRING" id="97331.A0A436ZZN9"/>
<evidence type="ECO:0000256" key="3">
    <source>
        <dbReference type="ARBA" id="ARBA00022448"/>
    </source>
</evidence>
<keyword evidence="5 11" id="KW-0812">Transmembrane</keyword>
<evidence type="ECO:0000313" key="13">
    <source>
        <dbReference type="Proteomes" id="UP000283090"/>
    </source>
</evidence>
<keyword evidence="9 11" id="KW-0496">Mitochondrion</keyword>
<keyword evidence="4 11" id="KW-0679">Respiratory chain</keyword>
<keyword evidence="8 11" id="KW-1133">Transmembrane helix</keyword>
<keyword evidence="7 11" id="KW-0249">Electron transport</keyword>
<dbReference type="InterPro" id="IPR009346">
    <property type="entry name" value="GRIM-19"/>
</dbReference>
<keyword evidence="13" id="KW-1185">Reference proteome</keyword>
<dbReference type="GeneID" id="93588537"/>
<evidence type="ECO:0000256" key="7">
    <source>
        <dbReference type="ARBA" id="ARBA00022982"/>
    </source>
</evidence>
<name>A0A436ZZN9_ARTFL</name>
<reference evidence="12 13" key="1">
    <citation type="submission" date="2019-01" db="EMBL/GenBank/DDBJ databases">
        <title>Intercellular communication is required for trap formation in the nematode-trapping fungus Duddingtonia flagrans.</title>
        <authorList>
            <person name="Youssar L."/>
            <person name="Wernet V."/>
            <person name="Hensel N."/>
            <person name="Hildebrandt H.-G."/>
            <person name="Fischer R."/>
        </authorList>
    </citation>
    <scope>NUCLEOTIDE SEQUENCE [LARGE SCALE GENOMIC DNA]</scope>
    <source>
        <strain evidence="12 13">CBS H-5679</strain>
    </source>
</reference>
<evidence type="ECO:0000256" key="9">
    <source>
        <dbReference type="ARBA" id="ARBA00023128"/>
    </source>
</evidence>
<accession>A0A436ZZN9</accession>
<evidence type="ECO:0000256" key="5">
    <source>
        <dbReference type="ARBA" id="ARBA00022692"/>
    </source>
</evidence>
<proteinExistence type="inferred from homology"/>
<dbReference type="GO" id="GO:0045271">
    <property type="term" value="C:respiratory chain complex I"/>
    <property type="evidence" value="ECO:0007669"/>
    <property type="project" value="UniProtKB-UniRule"/>
</dbReference>
<gene>
    <name evidence="12" type="ORF">DFL_006226</name>
</gene>
<evidence type="ECO:0000256" key="8">
    <source>
        <dbReference type="ARBA" id="ARBA00022989"/>
    </source>
</evidence>
<keyword evidence="10 11" id="KW-0472">Membrane</keyword>
<dbReference type="EMBL" id="SAEB01000007">
    <property type="protein sequence ID" value="RVD84477.1"/>
    <property type="molecule type" value="Genomic_DNA"/>
</dbReference>
<evidence type="ECO:0000313" key="12">
    <source>
        <dbReference type="EMBL" id="RVD84477.1"/>
    </source>
</evidence>
<sequence length="139" mass="16324">MSQDLPPTGGYGPIQYRRNLPPRGFRPSFYIFATLAICSWGFYRVIDGNQEKRELLREKRWARIHLTPVMQAEEDRDMVRRVWAGERREELLMQDVKDWKFGSVYNSNRFVRPTFVPTPSQITAGRPPHVVKEAEENQG</sequence>
<dbReference type="OrthoDB" id="3308at2759"/>
<evidence type="ECO:0000256" key="11">
    <source>
        <dbReference type="RuleBase" id="RU368034"/>
    </source>
</evidence>
<evidence type="ECO:0000256" key="6">
    <source>
        <dbReference type="ARBA" id="ARBA00022792"/>
    </source>
</evidence>